<dbReference type="Proteomes" id="UP000823388">
    <property type="component" value="Chromosome 9N"/>
</dbReference>
<dbReference type="EMBL" id="CM029054">
    <property type="protein sequence ID" value="KAG2534433.1"/>
    <property type="molecule type" value="Genomic_DNA"/>
</dbReference>
<comment type="caution">
    <text evidence="2">The sequence shown here is derived from an EMBL/GenBank/DDBJ whole genome shotgun (WGS) entry which is preliminary data.</text>
</comment>
<gene>
    <name evidence="2" type="ORF">PVAP13_9NG064677</name>
</gene>
<sequence>MCRGPLVRPFAVVLWSICPVGILGTDCSTFSGLEAPQIVAEE</sequence>
<feature type="chain" id="PRO_5035908595" evidence="1">
    <location>
        <begin position="25"/>
        <end position="42"/>
    </location>
</feature>
<feature type="signal peptide" evidence="1">
    <location>
        <begin position="1"/>
        <end position="24"/>
    </location>
</feature>
<dbReference type="AlphaFoldDB" id="A0A8T0MDX7"/>
<keyword evidence="1" id="KW-0732">Signal</keyword>
<accession>A0A8T0MDX7</accession>
<reference evidence="2 3" key="1">
    <citation type="submission" date="2020-05" db="EMBL/GenBank/DDBJ databases">
        <title>WGS assembly of Panicum virgatum.</title>
        <authorList>
            <person name="Lovell J.T."/>
            <person name="Jenkins J."/>
            <person name="Shu S."/>
            <person name="Juenger T.E."/>
            <person name="Schmutz J."/>
        </authorList>
    </citation>
    <scope>NUCLEOTIDE SEQUENCE [LARGE SCALE GENOMIC DNA]</scope>
    <source>
        <strain evidence="3">cv. AP13</strain>
    </source>
</reference>
<evidence type="ECO:0000313" key="3">
    <source>
        <dbReference type="Proteomes" id="UP000823388"/>
    </source>
</evidence>
<protein>
    <submittedName>
        <fullName evidence="2">Uncharacterized protein</fullName>
    </submittedName>
</protein>
<organism evidence="2 3">
    <name type="scientific">Panicum virgatum</name>
    <name type="common">Blackwell switchgrass</name>
    <dbReference type="NCBI Taxonomy" id="38727"/>
    <lineage>
        <taxon>Eukaryota</taxon>
        <taxon>Viridiplantae</taxon>
        <taxon>Streptophyta</taxon>
        <taxon>Embryophyta</taxon>
        <taxon>Tracheophyta</taxon>
        <taxon>Spermatophyta</taxon>
        <taxon>Magnoliopsida</taxon>
        <taxon>Liliopsida</taxon>
        <taxon>Poales</taxon>
        <taxon>Poaceae</taxon>
        <taxon>PACMAD clade</taxon>
        <taxon>Panicoideae</taxon>
        <taxon>Panicodae</taxon>
        <taxon>Paniceae</taxon>
        <taxon>Panicinae</taxon>
        <taxon>Panicum</taxon>
        <taxon>Panicum sect. Hiantes</taxon>
    </lineage>
</organism>
<evidence type="ECO:0000313" key="2">
    <source>
        <dbReference type="EMBL" id="KAG2534433.1"/>
    </source>
</evidence>
<proteinExistence type="predicted"/>
<keyword evidence="3" id="KW-1185">Reference proteome</keyword>
<evidence type="ECO:0000256" key="1">
    <source>
        <dbReference type="SAM" id="SignalP"/>
    </source>
</evidence>
<name>A0A8T0MDX7_PANVG</name>